<name>A0A0U5FZ80_ASPCI</name>
<dbReference type="EMBL" id="CDMC01000004">
    <property type="protein sequence ID" value="CEL04864.1"/>
    <property type="molecule type" value="Genomic_DNA"/>
</dbReference>
<protein>
    <submittedName>
        <fullName evidence="2">Uncharacterized protein</fullName>
    </submittedName>
</protein>
<evidence type="ECO:0000256" key="1">
    <source>
        <dbReference type="SAM" id="MobiDB-lite"/>
    </source>
</evidence>
<feature type="region of interest" description="Disordered" evidence="1">
    <location>
        <begin position="1"/>
        <end position="24"/>
    </location>
</feature>
<reference evidence="3" key="1">
    <citation type="journal article" date="2016" name="Genome Announc.">
        <title>Draft genome sequences of fungus Aspergillus calidoustus.</title>
        <authorList>
            <person name="Horn F."/>
            <person name="Linde J."/>
            <person name="Mattern D.J."/>
            <person name="Walther G."/>
            <person name="Guthke R."/>
            <person name="Scherlach K."/>
            <person name="Martin K."/>
            <person name="Brakhage A.A."/>
            <person name="Petzke L."/>
            <person name="Valiante V."/>
        </authorList>
    </citation>
    <scope>NUCLEOTIDE SEQUENCE [LARGE SCALE GENOMIC DNA]</scope>
    <source>
        <strain evidence="3">SF006504</strain>
    </source>
</reference>
<dbReference type="Proteomes" id="UP000054771">
    <property type="component" value="Unassembled WGS sequence"/>
</dbReference>
<gene>
    <name evidence="2" type="ORF">ASPCAL05988</name>
</gene>
<sequence length="160" mass="16913">MTQIPGRLACASSSPTHAEPYRGHMDQSIVSHTSESITSRARAQRYFVALTGAACRGDRFVTKIGALVQGESALGSKAEAGKNQRKYVLLDKLRLDVAEAEDVILYPAGFLCRRSPAGLFEFEVEALSELYECCSDAWGCCGGLSVCGGGGGACKVVGDT</sequence>
<dbReference type="AlphaFoldDB" id="A0A0U5FZ80"/>
<keyword evidence="3" id="KW-1185">Reference proteome</keyword>
<proteinExistence type="predicted"/>
<organism evidence="2 3">
    <name type="scientific">Aspergillus calidoustus</name>
    <dbReference type="NCBI Taxonomy" id="454130"/>
    <lineage>
        <taxon>Eukaryota</taxon>
        <taxon>Fungi</taxon>
        <taxon>Dikarya</taxon>
        <taxon>Ascomycota</taxon>
        <taxon>Pezizomycotina</taxon>
        <taxon>Eurotiomycetes</taxon>
        <taxon>Eurotiomycetidae</taxon>
        <taxon>Eurotiales</taxon>
        <taxon>Aspergillaceae</taxon>
        <taxon>Aspergillus</taxon>
        <taxon>Aspergillus subgen. Nidulantes</taxon>
    </lineage>
</organism>
<evidence type="ECO:0000313" key="3">
    <source>
        <dbReference type="Proteomes" id="UP000054771"/>
    </source>
</evidence>
<evidence type="ECO:0000313" key="2">
    <source>
        <dbReference type="EMBL" id="CEL04864.1"/>
    </source>
</evidence>
<accession>A0A0U5FZ80</accession>